<sequence length="68" mass="8345">MKEDRKLKQQTRNSYKVTEYTTNPQEEYGENVTGRDLVKLNNSEIRSIWKVRRMKKQRNSFQKVYEDM</sequence>
<accession>A0ABR1B1W0</accession>
<evidence type="ECO:0000313" key="2">
    <source>
        <dbReference type="Proteomes" id="UP001359485"/>
    </source>
</evidence>
<dbReference type="Proteomes" id="UP001359485">
    <property type="component" value="Unassembled WGS sequence"/>
</dbReference>
<gene>
    <name evidence="1" type="ORF">RUM44_004106</name>
</gene>
<comment type="caution">
    <text evidence="1">The sequence shown here is derived from an EMBL/GenBank/DDBJ whole genome shotgun (WGS) entry which is preliminary data.</text>
</comment>
<proteinExistence type="predicted"/>
<keyword evidence="2" id="KW-1185">Reference proteome</keyword>
<protein>
    <submittedName>
        <fullName evidence="1">Uncharacterized protein</fullName>
    </submittedName>
</protein>
<name>A0ABR1B1W0_POLSC</name>
<organism evidence="1 2">
    <name type="scientific">Polyplax serrata</name>
    <name type="common">Common mouse louse</name>
    <dbReference type="NCBI Taxonomy" id="468196"/>
    <lineage>
        <taxon>Eukaryota</taxon>
        <taxon>Metazoa</taxon>
        <taxon>Ecdysozoa</taxon>
        <taxon>Arthropoda</taxon>
        <taxon>Hexapoda</taxon>
        <taxon>Insecta</taxon>
        <taxon>Pterygota</taxon>
        <taxon>Neoptera</taxon>
        <taxon>Paraneoptera</taxon>
        <taxon>Psocodea</taxon>
        <taxon>Troctomorpha</taxon>
        <taxon>Phthiraptera</taxon>
        <taxon>Anoplura</taxon>
        <taxon>Polyplacidae</taxon>
        <taxon>Polyplax</taxon>
    </lineage>
</organism>
<reference evidence="1 2" key="1">
    <citation type="submission" date="2023-09" db="EMBL/GenBank/DDBJ databases">
        <title>Genomes of two closely related lineages of the louse Polyplax serrata with different host specificities.</title>
        <authorList>
            <person name="Martinu J."/>
            <person name="Tarabai H."/>
            <person name="Stefka J."/>
            <person name="Hypsa V."/>
        </authorList>
    </citation>
    <scope>NUCLEOTIDE SEQUENCE [LARGE SCALE GENOMIC DNA]</scope>
    <source>
        <strain evidence="1">98ZLc_SE</strain>
    </source>
</reference>
<evidence type="ECO:0000313" key="1">
    <source>
        <dbReference type="EMBL" id="KAK6633499.1"/>
    </source>
</evidence>
<dbReference type="EMBL" id="JAWJWF010000004">
    <property type="protein sequence ID" value="KAK6633499.1"/>
    <property type="molecule type" value="Genomic_DNA"/>
</dbReference>